<evidence type="ECO:0000313" key="2">
    <source>
        <dbReference type="EMBL" id="QGZ96620.1"/>
    </source>
</evidence>
<protein>
    <submittedName>
        <fullName evidence="2">Uncharacterized protein</fullName>
    </submittedName>
</protein>
<organism evidence="2 3">
    <name type="scientific">Terricaulis silvestris</name>
    <dbReference type="NCBI Taxonomy" id="2686094"/>
    <lineage>
        <taxon>Bacteria</taxon>
        <taxon>Pseudomonadati</taxon>
        <taxon>Pseudomonadota</taxon>
        <taxon>Alphaproteobacteria</taxon>
        <taxon>Caulobacterales</taxon>
        <taxon>Caulobacteraceae</taxon>
        <taxon>Terricaulis</taxon>
    </lineage>
</organism>
<dbReference type="RefSeq" id="WP_158767399.1">
    <property type="nucleotide sequence ID" value="NZ_CP047045.1"/>
</dbReference>
<evidence type="ECO:0000313" key="3">
    <source>
        <dbReference type="Proteomes" id="UP000431269"/>
    </source>
</evidence>
<dbReference type="KEGG" id="tsv:DSM104635_03480"/>
<keyword evidence="1" id="KW-0472">Membrane</keyword>
<keyword evidence="1" id="KW-0812">Transmembrane</keyword>
<dbReference type="AlphaFoldDB" id="A0A6I6MMT6"/>
<reference evidence="3" key="1">
    <citation type="submission" date="2019-12" db="EMBL/GenBank/DDBJ databases">
        <title>Complete genome of Terracaulis silvestris 0127_4.</title>
        <authorList>
            <person name="Vieira S."/>
            <person name="Riedel T."/>
            <person name="Sproer C."/>
            <person name="Pascual J."/>
            <person name="Boedeker C."/>
            <person name="Overmann J."/>
        </authorList>
    </citation>
    <scope>NUCLEOTIDE SEQUENCE [LARGE SCALE GENOMIC DNA]</scope>
    <source>
        <strain evidence="3">0127_4</strain>
    </source>
</reference>
<dbReference type="Proteomes" id="UP000431269">
    <property type="component" value="Chromosome"/>
</dbReference>
<proteinExistence type="predicted"/>
<evidence type="ECO:0000256" key="1">
    <source>
        <dbReference type="SAM" id="Phobius"/>
    </source>
</evidence>
<gene>
    <name evidence="2" type="ORF">DSM104635_03480</name>
</gene>
<feature type="transmembrane region" description="Helical" evidence="1">
    <location>
        <begin position="12"/>
        <end position="32"/>
    </location>
</feature>
<name>A0A6I6MMT6_9CAUL</name>
<keyword evidence="1" id="KW-1133">Transmembrane helix</keyword>
<sequence>MTNWLDLAQIVGGVATAVGVILAVVTAFFALAQLRISNEIAAQDAYAGLLRNMVDFPEFSPPAYEVVRSDPTSYARYKRYVAYVFTVCERVLLSAGRGAYWRETVAYYVCQHVDHVRSVDFRNNHYSHYSLAMRRVLDSIALRGAQ</sequence>
<keyword evidence="3" id="KW-1185">Reference proteome</keyword>
<dbReference type="EMBL" id="CP047045">
    <property type="protein sequence ID" value="QGZ96620.1"/>
    <property type="molecule type" value="Genomic_DNA"/>
</dbReference>
<accession>A0A6I6MMT6</accession>